<dbReference type="InterPro" id="IPR009057">
    <property type="entry name" value="Homeodomain-like_sf"/>
</dbReference>
<accession>A0A1M7RK11</accession>
<proteinExistence type="predicted"/>
<dbReference type="PANTHER" id="PTHR30055">
    <property type="entry name" value="HTH-TYPE TRANSCRIPTIONAL REGULATOR RUTR"/>
    <property type="match status" value="1"/>
</dbReference>
<feature type="domain" description="HTH tetR-type" evidence="3">
    <location>
        <begin position="22"/>
        <end position="82"/>
    </location>
</feature>
<feature type="DNA-binding region" description="H-T-H motif" evidence="2">
    <location>
        <begin position="45"/>
        <end position="64"/>
    </location>
</feature>
<dbReference type="STRING" id="134849.SAMN05443668_116140"/>
<dbReference type="GO" id="GO:0003700">
    <property type="term" value="F:DNA-binding transcription factor activity"/>
    <property type="evidence" value="ECO:0007669"/>
    <property type="project" value="TreeGrafter"/>
</dbReference>
<evidence type="ECO:0000256" key="2">
    <source>
        <dbReference type="PROSITE-ProRule" id="PRU00335"/>
    </source>
</evidence>
<sequence length="201" mass="22367">MAEQTQGTTSGLSVQGLPAWQLARRERIVEAGLHLLESQEYDRIQIRDVAQEAGVALGTLYRYFSSKEHLYAAVLLEWSALGRTGERRAKRGSAERHLRSRIRGVITAFERQPQFYKVQVLLQSSTDPNAKALLSEFAEAAQVSLVEDFAVLGPGRAEDAATMMWAIIHSMLTQAIHHGVGMSEVYRIADGFIDLLADDLR</sequence>
<dbReference type="InterPro" id="IPR001647">
    <property type="entry name" value="HTH_TetR"/>
</dbReference>
<name>A0A1M7RK11_9ACTN</name>
<protein>
    <submittedName>
        <fullName evidence="4">Transcriptional regulator, TetR family</fullName>
    </submittedName>
</protein>
<dbReference type="PROSITE" id="PS50977">
    <property type="entry name" value="HTH_TETR_2"/>
    <property type="match status" value="1"/>
</dbReference>
<reference evidence="4 5" key="1">
    <citation type="submission" date="2016-11" db="EMBL/GenBank/DDBJ databases">
        <authorList>
            <person name="Jaros S."/>
            <person name="Januszkiewicz K."/>
            <person name="Wedrychowicz H."/>
        </authorList>
    </citation>
    <scope>NUCLEOTIDE SEQUENCE [LARGE SCALE GENOMIC DNA]</scope>
    <source>
        <strain evidence="4 5">DSM 46144</strain>
    </source>
</reference>
<dbReference type="OrthoDB" id="3192968at2"/>
<dbReference type="Gene3D" id="1.10.357.10">
    <property type="entry name" value="Tetracycline Repressor, domain 2"/>
    <property type="match status" value="1"/>
</dbReference>
<dbReference type="InterPro" id="IPR050109">
    <property type="entry name" value="HTH-type_TetR-like_transc_reg"/>
</dbReference>
<gene>
    <name evidence="4" type="ORF">SAMN05443668_116140</name>
</gene>
<evidence type="ECO:0000259" key="3">
    <source>
        <dbReference type="PROSITE" id="PS50977"/>
    </source>
</evidence>
<dbReference type="SUPFAM" id="SSF46689">
    <property type="entry name" value="Homeodomain-like"/>
    <property type="match status" value="1"/>
</dbReference>
<dbReference type="Proteomes" id="UP000184440">
    <property type="component" value="Unassembled WGS sequence"/>
</dbReference>
<evidence type="ECO:0000313" key="5">
    <source>
        <dbReference type="Proteomes" id="UP000184440"/>
    </source>
</evidence>
<dbReference type="PRINTS" id="PR00455">
    <property type="entry name" value="HTHTETR"/>
</dbReference>
<dbReference type="Pfam" id="PF00440">
    <property type="entry name" value="TetR_N"/>
    <property type="match status" value="1"/>
</dbReference>
<keyword evidence="5" id="KW-1185">Reference proteome</keyword>
<dbReference type="RefSeq" id="WP_073263728.1">
    <property type="nucleotide sequence ID" value="NZ_FRCS01000016.1"/>
</dbReference>
<dbReference type="AlphaFoldDB" id="A0A1M7RK11"/>
<keyword evidence="1 2" id="KW-0238">DNA-binding</keyword>
<organism evidence="4 5">
    <name type="scientific">Cryptosporangium aurantiacum</name>
    <dbReference type="NCBI Taxonomy" id="134849"/>
    <lineage>
        <taxon>Bacteria</taxon>
        <taxon>Bacillati</taxon>
        <taxon>Actinomycetota</taxon>
        <taxon>Actinomycetes</taxon>
        <taxon>Cryptosporangiales</taxon>
        <taxon>Cryptosporangiaceae</taxon>
        <taxon>Cryptosporangium</taxon>
    </lineage>
</organism>
<dbReference type="GO" id="GO:0000976">
    <property type="term" value="F:transcription cis-regulatory region binding"/>
    <property type="evidence" value="ECO:0007669"/>
    <property type="project" value="TreeGrafter"/>
</dbReference>
<dbReference type="EMBL" id="FRCS01000016">
    <property type="protein sequence ID" value="SHN46604.1"/>
    <property type="molecule type" value="Genomic_DNA"/>
</dbReference>
<dbReference type="PANTHER" id="PTHR30055:SF226">
    <property type="entry name" value="HTH-TYPE TRANSCRIPTIONAL REGULATOR PKSA"/>
    <property type="match status" value="1"/>
</dbReference>
<evidence type="ECO:0000256" key="1">
    <source>
        <dbReference type="ARBA" id="ARBA00023125"/>
    </source>
</evidence>
<evidence type="ECO:0000313" key="4">
    <source>
        <dbReference type="EMBL" id="SHN46604.1"/>
    </source>
</evidence>